<dbReference type="FunFam" id="1.20.920.30:FF:000002">
    <property type="entry name" value="Dynein axonemal heavy chain 3"/>
    <property type="match status" value="1"/>
</dbReference>
<evidence type="ECO:0000256" key="15">
    <source>
        <dbReference type="SAM" id="MobiDB-lite"/>
    </source>
</evidence>
<dbReference type="Proteomes" id="UP000751190">
    <property type="component" value="Unassembled WGS sequence"/>
</dbReference>
<dbReference type="FunFam" id="1.10.8.710:FF:000004">
    <property type="entry name" value="Dynein axonemal heavy chain 6"/>
    <property type="match status" value="1"/>
</dbReference>
<evidence type="ECO:0000256" key="13">
    <source>
        <dbReference type="ARBA" id="ARBA00023273"/>
    </source>
</evidence>
<dbReference type="FunFam" id="3.20.180.20:FF:000003">
    <property type="entry name" value="Dynein heavy chain 12, axonemal"/>
    <property type="match status" value="1"/>
</dbReference>
<dbReference type="InterPro" id="IPR042219">
    <property type="entry name" value="AAA_lid_11_sf"/>
</dbReference>
<keyword evidence="8" id="KW-0243">Dynein</keyword>
<dbReference type="Pfam" id="PF12781">
    <property type="entry name" value="AAA_9"/>
    <property type="match status" value="1"/>
</dbReference>
<dbReference type="Gene3D" id="3.40.50.300">
    <property type="entry name" value="P-loop containing nucleotide triphosphate hydrolases"/>
    <property type="match status" value="5"/>
</dbReference>
<dbReference type="Gene3D" id="1.10.472.130">
    <property type="match status" value="1"/>
</dbReference>
<dbReference type="Pfam" id="PF12774">
    <property type="entry name" value="AAA_6"/>
    <property type="match status" value="1"/>
</dbReference>
<feature type="domain" description="AAA+ ATPase" evidence="16">
    <location>
        <begin position="1450"/>
        <end position="1589"/>
    </location>
</feature>
<feature type="coiled-coil region" evidence="14">
    <location>
        <begin position="2897"/>
        <end position="2959"/>
    </location>
</feature>
<keyword evidence="4" id="KW-0493">Microtubule</keyword>
<evidence type="ECO:0000313" key="18">
    <source>
        <dbReference type="Proteomes" id="UP000751190"/>
    </source>
</evidence>
<keyword evidence="6" id="KW-0547">Nucleotide-binding</keyword>
<dbReference type="Gene3D" id="1.20.58.1120">
    <property type="match status" value="1"/>
</dbReference>
<dbReference type="InterPro" id="IPR004273">
    <property type="entry name" value="Dynein_heavy_D6_P-loop"/>
</dbReference>
<dbReference type="Pfam" id="PF18199">
    <property type="entry name" value="Dynein_C"/>
    <property type="match status" value="1"/>
</dbReference>
<dbReference type="FunFam" id="3.40.50.300:FF:000362">
    <property type="entry name" value="Dynein, axonemal, heavy chain 6"/>
    <property type="match status" value="1"/>
</dbReference>
<dbReference type="InterPro" id="IPR026983">
    <property type="entry name" value="DHC"/>
</dbReference>
<dbReference type="Pfam" id="PF18198">
    <property type="entry name" value="AAA_lid_11"/>
    <property type="match status" value="1"/>
</dbReference>
<dbReference type="GO" id="GO:0007018">
    <property type="term" value="P:microtubule-based movement"/>
    <property type="evidence" value="ECO:0007669"/>
    <property type="project" value="InterPro"/>
</dbReference>
<keyword evidence="18" id="KW-1185">Reference proteome</keyword>
<dbReference type="FunFam" id="1.10.8.1220:FF:000001">
    <property type="entry name" value="Dynein axonemal heavy chain 5"/>
    <property type="match status" value="1"/>
</dbReference>
<evidence type="ECO:0000256" key="5">
    <source>
        <dbReference type="ARBA" id="ARBA00022737"/>
    </source>
</evidence>
<dbReference type="Pfam" id="PF12780">
    <property type="entry name" value="AAA_8"/>
    <property type="match status" value="1"/>
</dbReference>
<dbReference type="InterPro" id="IPR027417">
    <property type="entry name" value="P-loop_NTPase"/>
</dbReference>
<dbReference type="Gene3D" id="3.10.490.20">
    <property type="match status" value="1"/>
</dbReference>
<dbReference type="InterPro" id="IPR003593">
    <property type="entry name" value="AAA+_ATPase"/>
</dbReference>
<dbReference type="FunFam" id="3.40.50.300:FF:002141">
    <property type="entry name" value="Dynein heavy chain"/>
    <property type="match status" value="1"/>
</dbReference>
<dbReference type="Pfam" id="PF17852">
    <property type="entry name" value="Dynein_AAA_lid"/>
    <property type="match status" value="1"/>
</dbReference>
<dbReference type="FunFam" id="3.40.50.300:FF:000063">
    <property type="entry name" value="dynein heavy chain 6, axonemal"/>
    <property type="match status" value="1"/>
</dbReference>
<dbReference type="Gene3D" id="1.20.920.20">
    <property type="match status" value="1"/>
</dbReference>
<evidence type="ECO:0000256" key="12">
    <source>
        <dbReference type="ARBA" id="ARBA00023212"/>
    </source>
</evidence>
<keyword evidence="7" id="KW-0067">ATP-binding</keyword>
<feature type="region of interest" description="Disordered" evidence="15">
    <location>
        <begin position="1"/>
        <end position="25"/>
    </location>
</feature>
<keyword evidence="11" id="KW-0505">Motor protein</keyword>
<evidence type="ECO:0000259" key="16">
    <source>
        <dbReference type="SMART" id="SM00382"/>
    </source>
</evidence>
<feature type="domain" description="AAA+ ATPase" evidence="16">
    <location>
        <begin position="2078"/>
        <end position="2231"/>
    </location>
</feature>
<dbReference type="InterPro" id="IPR035706">
    <property type="entry name" value="AAA_9"/>
</dbReference>
<evidence type="ECO:0000256" key="6">
    <source>
        <dbReference type="ARBA" id="ARBA00022741"/>
    </source>
</evidence>
<dbReference type="EMBL" id="JAGTXO010000012">
    <property type="protein sequence ID" value="KAG8464748.1"/>
    <property type="molecule type" value="Genomic_DNA"/>
</dbReference>
<sequence length="4121" mass="461207">MESEGQSAFSAGLGGDGVPRDTTGSIKSRLYSYGVQKPNALLNRPSGLRPRPPGMGSTLSGREPGAPPGSPLPKALLGKPISGTGRQPGSAQPADSSRSFGENLVSFGSARPAAHAHMAEASAVGAHIVPIPIAQLKRKAEAAEQAKLRIAAEFKRQREEEAARSKRKGGVGGTYDAAHSTKDASRADERVADDKQMRRNDPFWYIHMLRTELSSNEFAYMNVANAEGTSFDPYNLRIVPFHEVNPANHYTISEAGVTHSFRKGKQEFAEFTPLEQWENECYLFQEVMEIPFFKRYHSWKSYYVWRKNIVSDKISTCKHVLEANLFILNPTFQPSLMRVRTLCVELSKERLHNVAPNKSYTLAEFEDAQIAHKAHTCAKLGVFFENVRVAVQEACDHAIAIFEAEIAAADSAAGETLALGASSSGGAPKRSFLQQAQLRSVCNKITNYIRVVDSIVLSTLHGLLMASLADLLALLEASPVGLREEEPVPTGDEATAAVLKAHKANKYTPLFLVEVFFNQDEQAIEFAPAGADFSAKIDAAMAEFVAMVRTVGSLISHESLREYTSPFINGRQDSVEISEGFDIVGLIEENDDYNDAVEAIKGAFDAHFAEVVEYARIFEPHKEIYLQNSHDFDAQLLWDAELSTFKAHLDRFAQQEALLDSIQTKTTIGIFCAIATALRELFLPSPRSCLKQIHTLMPQIGAELNAKLLNETQHSYERLSKSPANVAEFVDFSNFLNETNARQAEFGNRWSAIEALYNLMAEYSVAVPEQDEASRKMMEQSLGQLRYQIAVVESAQEEKTVQFTDDIDKGISHLRTRADELLASAEDPRLFDGGTDVAEAMDVLHRLTATLDELVADSKRFGEYQEILKVPVTRYDEVDAVVSNLRLKRSLWSSLDDWGRQTDEWVGAPFEMLVVDSMNAYVQKIDKVCKQCEKGMPDNTVLPILKEKVDTFKAIVPVIDALRNPALRERHWSQIEDTIHSKVERSDGFTLGYLLELSVNEYKDEIEQIAVRATQENILEEMLLKVKDQWHKAEFVLNPYKESKDVFILGSLEEVTATLEETQVLVQTILGSRFVGPLQGAVDEWDKRLRLFSDTMDEWLQCQRQWMYLESIFGGGGDIMKQLPKETKSFKQVDSMWRELMKKTNVDPSALKAATAKGLLEQFQKANLALDNIQKNLEDYLESKRALFPRFFFLSNDELLEILAEAKNPLAVQPHLIKCFDNIKSLDFGDHPVTPDILAMVSGEGERIGLAKNLKVRGEVEQWLISVEDNMILALAKLMKQGVLDYDEEPRLAWVRSHASQIVLTVANIFWAKAVTAALTPPTGSDEFMPVDNLLLAKRQQVEQLNELAASVAGDLSSLERRTIVALITGDVHNRDITAQLAEERTSDLSNFTWQMQLRYYWDVDEDDCIVHQVNARVAYGYEYQGATTRLVITPLTDRCWMTLIGGLHLKLGGAPAGPAGTGKTESVKDLAKGIGRQCVVFNCSDQLDYKMMGKLFAGVAQTGCWICLDEFNRIDIEVLSVVAQQLLLIRIALLADRKEFMFEGREMRLKATQGVFITMNPGYAGRTELPDNLKALFRPVSMMVPDYALIAEIMLYAEGFMDARPLAQKMVKMYKLCSEQLSQQDHYDYGMRQVKSVLVMAGGQKRDNPEVHENISLIRAMREANVPRFLSQDLPLFEAIISDLYPSIDVPEVDYGELQAAIEQTMRSRNEQVIDRATIKVIELYQTFNVRFGVMLVGPTGGGKSTCYKTLQQALIELKRSSKSGHANYQDVQAYVFNPKCISMGELYGEFNELTQEWKDGIASSMIRAAVGLTGHSEDSQWVVFDGPVDAIWIENMNTVLDDNMLLCLANGERIKLNKQMHMLFEVQDLAVASPATVSRCGMVYISPDVVGWRPLMRSWLDDDKAGVAAMLKREHCEHLVALSEEAIDRALQYSAKHGREHIPTVELQRVVALMRLFTSMLPAAQLDLAAPADEAKPVITTLFAFCLVWSIGATFDESAWPGFDELVRDLFAGRAPFPAAGSVYDAYVDLPSGEMKNWRHIMPAFTYDAATPYFNLLVPTTDTVRFSYVVRQQLSVMQPVLVSGLTGVGKSVMLSNTIVRMQDEGQWVFMALSFSAQTSSMRTQETIESKLDKRKKTLLGAPPGKRAVMFVDDINMPALETYGASPPVELLRQILDHGGCYDRSKLFWKSIVDMVEMCACGPAGGGRNALTPRFVRHHACLSMPQPSPEAMKQIFAAIIGGYLSSAGSADVKALAKPIVESTVDLFFNVTRDLKPIPAKAHYTFNLRDVSKVVQGILMVKASHLPDKETLAKLWCHEVMRVFHDRLIDDADRAYFTEMIVDFIKAGFKLPWSHDDLFVHERVIFGDYQRMGVAAEDRRYELAPSTHKLPGIFNDYLDEYNVVNKEMKLVFFWDACEHVSRLARILRQPRGNAMLVGVGGSGKQSLTRFAAFMAEYKCFQIELRKGYGYAEFREDLKTLYFTAGAEGQPIVFLFSDTQIVTESFVEDINNILNSGEVPNLFASDEWERIIAAVTPACTALGIPETRDNVKLHFIERVRHNLHIVLCMSPVGNAFRVRCRQFPSLINCCTIDWYARWPAEALKSVSTQFFEQLDLGDSGDELRASLCDMCSEIHISVIEMAERFLAEQRRAFYVTPKSFLELISLYLGMINEQREKVDAAISRLSVGVQKLTDTNKLVGGMKEELNELQPILVLKTKEAEELLIRVAKDSEEAAKREAEVAIEADATRKMEVQTQAIADDAKRDLDLALPAFENALKALNALSKNDINEIKSFAKPPPLVQKVMECVCLLLGQQTNWDSAKKVLGDSQFMNKLVNYDKDNIPPKIIKGVVKYYDDPEFEPEIVMKVSLAAKSLCMWCRAMKVYDEVAKDVEPKKQLLAESTKKLDDAQAALKQVQDELQAVRDRVANLKKQCDDTVAEKERLVEQAAQTEQRLKRAGKLTSGLGDESVRWVATVVELTKARGDLTGNIFIASACIAYFGVFTAEYRNELVASWVAGCKAKGIPVLDDFRLSKVLGEPIKVRDWNNWGLPIDDYSTENGILATRGKRWPLCIDPQAQANKWVKAMEGKNSLKVAKASDTTVLRTLENSIRLGTPVLLEDVGEELDPAIDPVLQKQVFKQQGRLLIRVGDGDVDYNEAFRFYMTTKMPNPHYLPEVCIKVTVINFTVTIKGLEDQLLGNVVKEERPELDRQRTHLVLSMAADNKQLKDLEDKILRLLSQSEGNILDDKDLINTLSDSKITSGVIKGRVKEAEETEREINHTRLTYTPAAVRGSILYFVIADLANIDPMYQFSLEYFTNLFHVCITNSVKSDHLDTRLQNIMDYASLNIFRNVSRGLFGEHKTIYSFMLAIAILRARGEVSGAQMATLLTGAGVYDEASLPPAPQHIDVAQWAQVVHASAKLHAAGFAGFAEEIAANAPAWLECLEVDAPHRATLPGAWNERLDSFSRLIVTRIFRMEKLVLGCVDYVADKLGYEYTENPPLNLHEIFPDSKNSTPLVFVLSTGADPMSTILRFAAEKSYESRTHSISLGQGQGPVADKLIQEACRTGDWVVLSNCHLAKSWMPKLEKVVEAFNSNSASNVAEVHEDFRLWLTSMPVGYFPVPVLQNSIKMTFEPPKGIRANVKGTWATLSDAQWDSCTKPRLWHKLLFGITFFHAVVQERRKFGPLGWNIRYEFNTTDLEVSIETLRMFLDEQEKIPWDALLYVTGQIHYGGRVTDDWDRRCLMCVLRKYYTPQTLEDGYLFDESGDYFAPGDAQMGGGVGSVRAYIESLPQQDGVGLFGLHQNGRITFETQETLKLLDTITALQPRMGGGSSGADSPEAIVSALCEKLEADMPEVLRREEAGESTFALNDKGDLDSLQIVLLHEMSRFNKLLGRVTHTLVDLRNAIKGLVVMSGELDAMFGSMLINKVPGLWEKVSFLSLKPLGSWLKDLQSRVAFFRSWLKGGRPLCFAMPAFFFPQGFMTGALQLHARRYAIPIDTLNFSFALQKEESADEIEAAPHDGVLISGFYMDGARYDRASGMVADSLPKVMTDTMPVIHFRPTEHYKRDVADYECPLYKTAVRAGVLSTTGQSTNFVIAVDLPTDRDPNYWVRMGTAMLCALSD</sequence>
<dbReference type="Gene3D" id="1.10.8.710">
    <property type="match status" value="1"/>
</dbReference>
<dbReference type="InterPro" id="IPR024317">
    <property type="entry name" value="Dynein_heavy_chain_D4_dom"/>
</dbReference>
<dbReference type="GO" id="GO:0005524">
    <property type="term" value="F:ATP binding"/>
    <property type="evidence" value="ECO:0007669"/>
    <property type="project" value="UniProtKB-KW"/>
</dbReference>
<dbReference type="FunFam" id="3.40.50.300:FF:001145">
    <property type="entry name" value="Putative dynein heavy chain"/>
    <property type="match status" value="1"/>
</dbReference>
<dbReference type="SMART" id="SM00382">
    <property type="entry name" value="AAA"/>
    <property type="match status" value="2"/>
</dbReference>
<evidence type="ECO:0000256" key="10">
    <source>
        <dbReference type="ARBA" id="ARBA00023069"/>
    </source>
</evidence>
<dbReference type="InterPro" id="IPR042228">
    <property type="entry name" value="Dynein_linker_3"/>
</dbReference>
<keyword evidence="9 14" id="KW-0175">Coiled coil</keyword>
<organism evidence="17 18">
    <name type="scientific">Diacronema lutheri</name>
    <name type="common">Unicellular marine alga</name>
    <name type="synonym">Monochrysis lutheri</name>
    <dbReference type="NCBI Taxonomy" id="2081491"/>
    <lineage>
        <taxon>Eukaryota</taxon>
        <taxon>Haptista</taxon>
        <taxon>Haptophyta</taxon>
        <taxon>Pavlovophyceae</taxon>
        <taxon>Pavlovales</taxon>
        <taxon>Pavlovaceae</taxon>
        <taxon>Diacronema</taxon>
    </lineage>
</organism>
<dbReference type="Gene3D" id="1.10.8.720">
    <property type="entry name" value="Region D6 of dynein motor"/>
    <property type="match status" value="1"/>
</dbReference>
<dbReference type="Pfam" id="PF08393">
    <property type="entry name" value="DHC_N2"/>
    <property type="match status" value="1"/>
</dbReference>
<proteinExistence type="inferred from homology"/>
<evidence type="ECO:0000256" key="2">
    <source>
        <dbReference type="ARBA" id="ARBA00008887"/>
    </source>
</evidence>
<dbReference type="Gene3D" id="6.10.140.1060">
    <property type="match status" value="1"/>
</dbReference>
<dbReference type="OrthoDB" id="537704at2759"/>
<dbReference type="PANTHER" id="PTHR22878">
    <property type="entry name" value="DYNEIN HEAVY CHAIN 6, AXONEMAL-LIKE-RELATED"/>
    <property type="match status" value="1"/>
</dbReference>
<dbReference type="Pfam" id="PF03028">
    <property type="entry name" value="Dynein_heavy"/>
    <property type="match status" value="1"/>
</dbReference>
<evidence type="ECO:0000256" key="14">
    <source>
        <dbReference type="SAM" id="Coils"/>
    </source>
</evidence>
<comment type="subcellular location">
    <subcellularLocation>
        <location evidence="1">Cytoplasm</location>
        <location evidence="1">Cytoskeleton</location>
        <location evidence="1">Cilium axoneme</location>
    </subcellularLocation>
</comment>
<feature type="compositionally biased region" description="Basic and acidic residues" evidence="15">
    <location>
        <begin position="179"/>
        <end position="191"/>
    </location>
</feature>
<dbReference type="GO" id="GO:0008569">
    <property type="term" value="F:minus-end-directed microtubule motor activity"/>
    <property type="evidence" value="ECO:0007669"/>
    <property type="project" value="InterPro"/>
</dbReference>
<evidence type="ECO:0000256" key="3">
    <source>
        <dbReference type="ARBA" id="ARBA00022490"/>
    </source>
</evidence>
<dbReference type="InterPro" id="IPR042222">
    <property type="entry name" value="Dynein_2_N"/>
</dbReference>
<dbReference type="FunFam" id="1.20.140.100:FF:000004">
    <property type="entry name" value="Dynein axonemal heavy chain 6"/>
    <property type="match status" value="1"/>
</dbReference>
<dbReference type="InterPro" id="IPR035699">
    <property type="entry name" value="AAA_6"/>
</dbReference>
<dbReference type="FunFam" id="1.20.920.20:FF:000001">
    <property type="entry name" value="dynein heavy chain 2, axonemal"/>
    <property type="match status" value="1"/>
</dbReference>
<evidence type="ECO:0000256" key="11">
    <source>
        <dbReference type="ARBA" id="ARBA00023175"/>
    </source>
</evidence>
<dbReference type="FunFam" id="1.20.58.1120:FF:000001">
    <property type="entry name" value="dynein heavy chain 2, axonemal"/>
    <property type="match status" value="1"/>
</dbReference>
<name>A0A8J5XDG8_DIALT</name>
<dbReference type="Pfam" id="PF22597">
    <property type="entry name" value="DYN_lid"/>
    <property type="match status" value="1"/>
</dbReference>
<evidence type="ECO:0000256" key="8">
    <source>
        <dbReference type="ARBA" id="ARBA00023017"/>
    </source>
</evidence>
<dbReference type="GO" id="GO:0051959">
    <property type="term" value="F:dynein light intermediate chain binding"/>
    <property type="evidence" value="ECO:0007669"/>
    <property type="project" value="InterPro"/>
</dbReference>
<evidence type="ECO:0000256" key="7">
    <source>
        <dbReference type="ARBA" id="ARBA00022840"/>
    </source>
</evidence>
<feature type="region of interest" description="Disordered" evidence="15">
    <location>
        <begin position="37"/>
        <end position="102"/>
    </location>
</feature>
<dbReference type="GO" id="GO:0045505">
    <property type="term" value="F:dynein intermediate chain binding"/>
    <property type="evidence" value="ECO:0007669"/>
    <property type="project" value="InterPro"/>
</dbReference>
<dbReference type="InterPro" id="IPR013602">
    <property type="entry name" value="Dynein_heavy_linker"/>
</dbReference>
<dbReference type="InterPro" id="IPR041466">
    <property type="entry name" value="Dynein_AAA5_ext"/>
</dbReference>
<evidence type="ECO:0000256" key="9">
    <source>
        <dbReference type="ARBA" id="ARBA00023054"/>
    </source>
</evidence>
<keyword evidence="10" id="KW-0969">Cilium</keyword>
<gene>
    <name evidence="17" type="ORF">KFE25_010116</name>
</gene>
<feature type="coiled-coil region" evidence="14">
    <location>
        <begin position="1156"/>
        <end position="1183"/>
    </location>
</feature>
<evidence type="ECO:0000256" key="1">
    <source>
        <dbReference type="ARBA" id="ARBA00004430"/>
    </source>
</evidence>
<dbReference type="InterPro" id="IPR041228">
    <property type="entry name" value="Dynein_C"/>
</dbReference>
<dbReference type="FunFam" id="1.10.287.2620:FF:000001">
    <property type="entry name" value="Cytoplasmic dynein heavy chain 1"/>
    <property type="match status" value="1"/>
</dbReference>
<feature type="compositionally biased region" description="Polar residues" evidence="15">
    <location>
        <begin position="84"/>
        <end position="100"/>
    </location>
</feature>
<comment type="similarity">
    <text evidence="2">Belongs to the dynein heavy chain family.</text>
</comment>
<dbReference type="GO" id="GO:0030286">
    <property type="term" value="C:dynein complex"/>
    <property type="evidence" value="ECO:0007669"/>
    <property type="project" value="UniProtKB-KW"/>
</dbReference>
<dbReference type="FunFam" id="1.10.8.720:FF:000001">
    <property type="entry name" value="dynein heavy chain 7, axonemal"/>
    <property type="match status" value="1"/>
</dbReference>
<dbReference type="Gene3D" id="1.10.8.1220">
    <property type="match status" value="1"/>
</dbReference>
<dbReference type="SUPFAM" id="SSF52540">
    <property type="entry name" value="P-loop containing nucleoside triphosphate hydrolases"/>
    <property type="match status" value="4"/>
</dbReference>
<dbReference type="GO" id="GO:0005874">
    <property type="term" value="C:microtubule"/>
    <property type="evidence" value="ECO:0007669"/>
    <property type="project" value="UniProtKB-KW"/>
</dbReference>
<evidence type="ECO:0000313" key="17">
    <source>
        <dbReference type="EMBL" id="KAG8464748.1"/>
    </source>
</evidence>
<dbReference type="OMA" id="VESFDWQ"/>
<evidence type="ECO:0000256" key="4">
    <source>
        <dbReference type="ARBA" id="ARBA00022701"/>
    </source>
</evidence>
<dbReference type="GO" id="GO:0005930">
    <property type="term" value="C:axoneme"/>
    <property type="evidence" value="ECO:0007669"/>
    <property type="project" value="UniProtKB-SubCell"/>
</dbReference>
<dbReference type="InterPro" id="IPR043157">
    <property type="entry name" value="Dynein_AAA1S"/>
</dbReference>
<dbReference type="InterPro" id="IPR024743">
    <property type="entry name" value="Dynein_HC_stalk"/>
</dbReference>
<keyword evidence="12" id="KW-0206">Cytoskeleton</keyword>
<dbReference type="InterPro" id="IPR054354">
    <property type="entry name" value="DYNC2H1-like_lid"/>
</dbReference>
<dbReference type="Gene3D" id="1.10.287.2620">
    <property type="match status" value="1"/>
</dbReference>
<dbReference type="InterPro" id="IPR043160">
    <property type="entry name" value="Dynein_C_barrel"/>
</dbReference>
<keyword evidence="3" id="KW-0963">Cytoplasm</keyword>
<comment type="caution">
    <text evidence="17">The sequence shown here is derived from an EMBL/GenBank/DDBJ whole genome shotgun (WGS) entry which is preliminary data.</text>
</comment>
<dbReference type="Gene3D" id="1.20.920.30">
    <property type="match status" value="1"/>
</dbReference>
<dbReference type="PANTHER" id="PTHR22878:SF68">
    <property type="entry name" value="DYNEIN HEAVY CHAIN 6, AXONEMAL-LIKE"/>
    <property type="match status" value="1"/>
</dbReference>
<dbReference type="Gene3D" id="3.20.180.20">
    <property type="entry name" value="Dynein heavy chain, N-terminal domain 2"/>
    <property type="match status" value="1"/>
</dbReference>
<dbReference type="Pfam" id="PF12777">
    <property type="entry name" value="MT"/>
    <property type="match status" value="1"/>
</dbReference>
<accession>A0A8J5XDG8</accession>
<dbReference type="InterPro" id="IPR041658">
    <property type="entry name" value="AAA_lid_11"/>
</dbReference>
<dbReference type="Gene3D" id="1.20.140.100">
    <property type="entry name" value="Dynein heavy chain, N-terminal domain 2"/>
    <property type="match status" value="1"/>
</dbReference>
<dbReference type="FunFam" id="3.10.490.20:FF:000005">
    <property type="entry name" value="Dynein axonemal heavy chain 6"/>
    <property type="match status" value="1"/>
</dbReference>
<keyword evidence="5" id="KW-0677">Repeat</keyword>
<keyword evidence="13" id="KW-0966">Cell projection</keyword>
<dbReference type="Pfam" id="PF12775">
    <property type="entry name" value="AAA_7"/>
    <property type="match status" value="1"/>
</dbReference>
<feature type="region of interest" description="Disordered" evidence="15">
    <location>
        <begin position="156"/>
        <end position="191"/>
    </location>
</feature>
<dbReference type="Gene3D" id="1.20.1270.280">
    <property type="match status" value="1"/>
</dbReference>
<protein>
    <recommendedName>
        <fullName evidence="16">AAA+ ATPase domain-containing protein</fullName>
    </recommendedName>
</protein>
<reference evidence="17" key="1">
    <citation type="submission" date="2021-05" db="EMBL/GenBank/DDBJ databases">
        <title>The genome of the haptophyte Pavlova lutheri (Diacronema luteri, Pavlovales) - a model for lipid biosynthesis in eukaryotic algae.</title>
        <authorList>
            <person name="Hulatt C.J."/>
            <person name="Posewitz M.C."/>
        </authorList>
    </citation>
    <scope>NUCLEOTIDE SEQUENCE</scope>
    <source>
        <strain evidence="17">NIVA-4/92</strain>
    </source>
</reference>